<organism evidence="1 2">
    <name type="scientific">Hoylesella oralis ATCC 33269</name>
    <dbReference type="NCBI Taxonomy" id="873533"/>
    <lineage>
        <taxon>Bacteria</taxon>
        <taxon>Pseudomonadati</taxon>
        <taxon>Bacteroidota</taxon>
        <taxon>Bacteroidia</taxon>
        <taxon>Bacteroidales</taxon>
        <taxon>Prevotellaceae</taxon>
        <taxon>Hoylesella</taxon>
    </lineage>
</organism>
<name>E7RP66_9BACT</name>
<evidence type="ECO:0000313" key="1">
    <source>
        <dbReference type="EMBL" id="EFZ37509.1"/>
    </source>
</evidence>
<comment type="caution">
    <text evidence="1">The sequence shown here is derived from an EMBL/GenBank/DDBJ whole genome shotgun (WGS) entry which is preliminary data.</text>
</comment>
<accession>E7RP66</accession>
<gene>
    <name evidence="1" type="ORF">HMPREF0663_10967</name>
</gene>
<proteinExistence type="predicted"/>
<dbReference type="Proteomes" id="UP000005580">
    <property type="component" value="Unassembled WGS sequence"/>
</dbReference>
<dbReference type="EMBL" id="AEPE02000003">
    <property type="protein sequence ID" value="EFZ37509.1"/>
    <property type="molecule type" value="Genomic_DNA"/>
</dbReference>
<dbReference type="HOGENOM" id="CLU_3274647_0_0_10"/>
<reference evidence="1" key="1">
    <citation type="submission" date="2011-01" db="EMBL/GenBank/DDBJ databases">
        <authorList>
            <person name="Muzny D."/>
            <person name="Qin X."/>
            <person name="Buhay C."/>
            <person name="Dugan-Rocha S."/>
            <person name="Ding Y."/>
            <person name="Chen G."/>
            <person name="Hawes A."/>
            <person name="Holder M."/>
            <person name="Jhangiani S."/>
            <person name="Johnson A."/>
            <person name="Khan Z."/>
            <person name="Li Z."/>
            <person name="Liu W."/>
            <person name="Liu X."/>
            <person name="Perez L."/>
            <person name="Shen H."/>
            <person name="Wang Q."/>
            <person name="Watt J."/>
            <person name="Xi L."/>
            <person name="Xin Y."/>
            <person name="Zhou J."/>
            <person name="Deng J."/>
            <person name="Jiang H."/>
            <person name="Liu Y."/>
            <person name="Qu J."/>
            <person name="Song X.-Z."/>
            <person name="Zhang L."/>
            <person name="Villasana D."/>
            <person name="Johnson A."/>
            <person name="Liu J."/>
            <person name="Liyanage D."/>
            <person name="Lorensuhewa L."/>
            <person name="Robinson T."/>
            <person name="Song A."/>
            <person name="Song B.-B."/>
            <person name="Dinh H."/>
            <person name="Thornton R."/>
            <person name="Coyle M."/>
            <person name="Francisco L."/>
            <person name="Jackson L."/>
            <person name="Javaid M."/>
            <person name="Korchina V."/>
            <person name="Kovar C."/>
            <person name="Mata R."/>
            <person name="Mathew T."/>
            <person name="Ngo R."/>
            <person name="Nguyen L."/>
            <person name="Nguyen N."/>
            <person name="Okwuonu G."/>
            <person name="Ongeri F."/>
            <person name="Pham C."/>
            <person name="Simmons D."/>
            <person name="Wilczek-Boney K."/>
            <person name="Hale W."/>
            <person name="Jakkamsetti A."/>
            <person name="Pham P."/>
            <person name="Ruth R."/>
            <person name="San Lucas F."/>
            <person name="Warren J."/>
            <person name="Zhang J."/>
            <person name="Zhao Z."/>
            <person name="Zhou C."/>
            <person name="Zhu D."/>
            <person name="Lee S."/>
            <person name="Bess C."/>
            <person name="Blankenburg K."/>
            <person name="Forbes L."/>
            <person name="Fu Q."/>
            <person name="Gubbala S."/>
            <person name="Hirani K."/>
            <person name="Jayaseelan J.C."/>
            <person name="Lara F."/>
            <person name="Munidasa M."/>
            <person name="Palculict T."/>
            <person name="Patil S."/>
            <person name="Pu L.-L."/>
            <person name="Saada N."/>
            <person name="Tang L."/>
            <person name="Weissenberger G."/>
            <person name="Zhu Y."/>
            <person name="Hemphill L."/>
            <person name="Shang Y."/>
            <person name="Youmans B."/>
            <person name="Ayvaz T."/>
            <person name="Ross M."/>
            <person name="Santibanez J."/>
            <person name="Aqrawi P."/>
            <person name="Gross S."/>
            <person name="Joshi V."/>
            <person name="Fowler G."/>
            <person name="Nazareth L."/>
            <person name="Reid J."/>
            <person name="Worley K."/>
            <person name="Petrosino J."/>
            <person name="Highlander S."/>
            <person name="Gibbs R."/>
        </authorList>
    </citation>
    <scope>NUCLEOTIDE SEQUENCE [LARGE SCALE GENOMIC DNA]</scope>
    <source>
        <strain evidence="1">ATCC 33269</strain>
    </source>
</reference>
<keyword evidence="2" id="KW-1185">Reference proteome</keyword>
<sequence>MAETVLNNIKSCGFNSFFIPIFRKFADIIGKIRHRYLCLKT</sequence>
<protein>
    <submittedName>
        <fullName evidence="1">Uncharacterized protein</fullName>
    </submittedName>
</protein>
<evidence type="ECO:0000313" key="2">
    <source>
        <dbReference type="Proteomes" id="UP000005580"/>
    </source>
</evidence>
<dbReference type="AlphaFoldDB" id="E7RP66"/>